<organism evidence="2 3">
    <name type="scientific">Rathayibacter oskolensis</name>
    <dbReference type="NCBI Taxonomy" id="1891671"/>
    <lineage>
        <taxon>Bacteria</taxon>
        <taxon>Bacillati</taxon>
        <taxon>Actinomycetota</taxon>
        <taxon>Actinomycetes</taxon>
        <taxon>Micrococcales</taxon>
        <taxon>Microbacteriaceae</taxon>
        <taxon>Rathayibacter</taxon>
    </lineage>
</organism>
<dbReference type="AlphaFoldDB" id="A0A1X7N452"/>
<keyword evidence="1" id="KW-1133">Transmembrane helix</keyword>
<dbReference type="Proteomes" id="UP000193711">
    <property type="component" value="Unassembled WGS sequence"/>
</dbReference>
<dbReference type="RefSeq" id="WP_129587876.1">
    <property type="nucleotide sequence ID" value="NZ_FXBM01000001.1"/>
</dbReference>
<reference evidence="3" key="1">
    <citation type="submission" date="2017-04" db="EMBL/GenBank/DDBJ databases">
        <authorList>
            <person name="Varghese N."/>
            <person name="Submissions S."/>
        </authorList>
    </citation>
    <scope>NUCLEOTIDE SEQUENCE [LARGE SCALE GENOMIC DNA]</scope>
    <source>
        <strain evidence="3">VKM Ac-2121</strain>
    </source>
</reference>
<feature type="transmembrane region" description="Helical" evidence="1">
    <location>
        <begin position="64"/>
        <end position="88"/>
    </location>
</feature>
<evidence type="ECO:0000313" key="3">
    <source>
        <dbReference type="Proteomes" id="UP000193711"/>
    </source>
</evidence>
<proteinExistence type="predicted"/>
<keyword evidence="1" id="KW-0812">Transmembrane</keyword>
<name>A0A1X7N452_9MICO</name>
<gene>
    <name evidence="2" type="ORF">SAMN06295885_0700</name>
</gene>
<dbReference type="STRING" id="1891671.SAMN06295885_0700"/>
<sequence>MSSRRRPRTGAFSSSKTIFITALVILGAAILSGLVVLAQGAIQSAVLVDSLPTENTVRTPELGAAWNTMLLGLGVCVVSATAAIALVLSSRRRVG</sequence>
<evidence type="ECO:0000256" key="1">
    <source>
        <dbReference type="SAM" id="Phobius"/>
    </source>
</evidence>
<evidence type="ECO:0000313" key="2">
    <source>
        <dbReference type="EMBL" id="SMH32170.1"/>
    </source>
</evidence>
<keyword evidence="3" id="KW-1185">Reference proteome</keyword>
<dbReference type="EMBL" id="FXBM01000001">
    <property type="protein sequence ID" value="SMH32170.1"/>
    <property type="molecule type" value="Genomic_DNA"/>
</dbReference>
<protein>
    <submittedName>
        <fullName evidence="2">Uncharacterized protein</fullName>
    </submittedName>
</protein>
<accession>A0A1X7N452</accession>
<keyword evidence="1" id="KW-0472">Membrane</keyword>